<dbReference type="PANTHER" id="PTHR43690:SF17">
    <property type="entry name" value="PROTEIN YHJJ"/>
    <property type="match status" value="1"/>
</dbReference>
<dbReference type="InterPro" id="IPR011765">
    <property type="entry name" value="Pept_M16_N"/>
</dbReference>
<evidence type="ECO:0000256" key="3">
    <source>
        <dbReference type="ARBA" id="ARBA00022670"/>
    </source>
</evidence>
<comment type="cofactor">
    <cofactor evidence="1">
        <name>Zn(2+)</name>
        <dbReference type="ChEBI" id="CHEBI:29105"/>
    </cofactor>
</comment>
<dbReference type="Gene3D" id="3.30.830.10">
    <property type="entry name" value="Metalloenzyme, LuxS/M16 peptidase-like"/>
    <property type="match status" value="4"/>
</dbReference>
<dbReference type="EMBL" id="MKFT01000001">
    <property type="protein sequence ID" value="OHY95940.1"/>
    <property type="molecule type" value="Genomic_DNA"/>
</dbReference>
<dbReference type="Pfam" id="PF05193">
    <property type="entry name" value="Peptidase_M16_C"/>
    <property type="match status" value="2"/>
</dbReference>
<evidence type="ECO:0000256" key="9">
    <source>
        <dbReference type="SAM" id="SignalP"/>
    </source>
</evidence>
<evidence type="ECO:0000256" key="6">
    <source>
        <dbReference type="ARBA" id="ARBA00022833"/>
    </source>
</evidence>
<evidence type="ECO:0000259" key="10">
    <source>
        <dbReference type="Pfam" id="PF00675"/>
    </source>
</evidence>
<keyword evidence="5" id="KW-0378">Hydrolase</keyword>
<evidence type="ECO:0000256" key="8">
    <source>
        <dbReference type="RuleBase" id="RU004447"/>
    </source>
</evidence>
<feature type="domain" description="Peptidase M16 C-terminal" evidence="11">
    <location>
        <begin position="669"/>
        <end position="847"/>
    </location>
</feature>
<comment type="caution">
    <text evidence="12">The sequence shown here is derived from an EMBL/GenBank/DDBJ whole genome shotgun (WGS) entry which is preliminary data.</text>
</comment>
<keyword evidence="7" id="KW-0482">Metalloprotease</keyword>
<dbReference type="InterPro" id="IPR001431">
    <property type="entry name" value="Pept_M16_Zn_BS"/>
</dbReference>
<keyword evidence="6" id="KW-0862">Zinc</keyword>
<evidence type="ECO:0000259" key="11">
    <source>
        <dbReference type="Pfam" id="PF05193"/>
    </source>
</evidence>
<gene>
    <name evidence="12" type="ORF">BI375_00065</name>
</gene>
<dbReference type="SUPFAM" id="SSF63411">
    <property type="entry name" value="LuxS/MPP-like metallohydrolase"/>
    <property type="match status" value="4"/>
</dbReference>
<sequence length="925" mass="104218">MRNMLLFPALFLSGCALTPPSTPIQPDANWHVDQLANGMKYHIYPTQDKEVSIRLKMNIGSLQESADQKGYAHFIEHMAFNGSQHFSGNDVIRFFEQSGGSFGADINAFTSYEETTYKLDLANDEMLKEALTWMRDISDGIAFDPEQVEQEKGVILGEWRRATPDDKSLAYNAYDAAIKGTPFEGNDPIGTKVSIEQATAAGLKNFYQQWYQPQYAELIIAGDVDVAQLSETIQKYFSDWKSTADENIVKRRDIQLKPDDLLLESSSMESPSLHYSIYRGPIGYQTREEQHQAWADDVLSQLIQQRMYSVLNDAAQPYQYVYAQTYFNNYSRLSTGGISFSREQRDEMHPLFIGTLASLRDHGVSSEELEAVIAGYRNELANIDSDWDKRKPHSYVDERVYELEQNLVSQSKQDYKMSLSDFVDHFDVKEANKHLAQLLDNDPAFIIGLAQGEAKQQFTNVFVGLDSSYAKLGEKPLAMYAKNEGFVQPSNEGDIVSVQPHQGGFEIFTLSNGMEVWFQQDKKAGERAHIFFASQGGKAALDPSLYAAYELASLVGARSGLGDFSGPELDNFLRTHEMSMYPLLGDTHHGVEMVAPKQQLANALNGVYNVATEIKVDARQLSAVKREYSQESTTFLNSPIGKWLRAVNQNAYIPNSRHRMVLPDDVEGVTAEQILAVHDTLFLKDRGFKMVIVADLDAQSIAPLLRKYVASIPLELASPVDYSVKYNPDATSHIEFTDGHEPSAFFLLRLTNSSEQPTSTRTIFIEDVLQRISSTRVLDRLREEASLDYNPAVYSIVQDREKVTDWFFEAQVDPKAVSKVEQVFDETIDELLVNITQDELDTAVKQLVLDMSELADLPGDRGWAYTRYLIQGYDIDVLSDVEHMATSLTLEEVMNQARHSFGKGAKRSTIILNPNEKGRPFGRPF</sequence>
<dbReference type="InterPro" id="IPR011249">
    <property type="entry name" value="Metalloenz_LuxS/M16"/>
</dbReference>
<organism evidence="12 13">
    <name type="scientific">Vibrio rotiferianus</name>
    <dbReference type="NCBI Taxonomy" id="190895"/>
    <lineage>
        <taxon>Bacteria</taxon>
        <taxon>Pseudomonadati</taxon>
        <taxon>Pseudomonadota</taxon>
        <taxon>Gammaproteobacteria</taxon>
        <taxon>Vibrionales</taxon>
        <taxon>Vibrionaceae</taxon>
        <taxon>Vibrio</taxon>
    </lineage>
</organism>
<feature type="signal peptide" evidence="9">
    <location>
        <begin position="1"/>
        <end position="18"/>
    </location>
</feature>
<dbReference type="Proteomes" id="UP000180133">
    <property type="component" value="Unassembled WGS sequence"/>
</dbReference>
<dbReference type="PROSITE" id="PS51257">
    <property type="entry name" value="PROKAR_LIPOPROTEIN"/>
    <property type="match status" value="1"/>
</dbReference>
<keyword evidence="9" id="KW-0732">Signal</keyword>
<keyword evidence="3" id="KW-0645">Protease</keyword>
<feature type="domain" description="Peptidase M16 N-terminal" evidence="10">
    <location>
        <begin position="47"/>
        <end position="165"/>
    </location>
</feature>
<comment type="similarity">
    <text evidence="2 8">Belongs to the peptidase M16 family.</text>
</comment>
<keyword evidence="13" id="KW-1185">Reference proteome</keyword>
<evidence type="ECO:0000256" key="1">
    <source>
        <dbReference type="ARBA" id="ARBA00001947"/>
    </source>
</evidence>
<feature type="domain" description="Peptidase M16 C-terminal" evidence="11">
    <location>
        <begin position="199"/>
        <end position="374"/>
    </location>
</feature>
<dbReference type="Pfam" id="PF00675">
    <property type="entry name" value="Peptidase_M16"/>
    <property type="match status" value="1"/>
</dbReference>
<evidence type="ECO:0000313" key="13">
    <source>
        <dbReference type="Proteomes" id="UP000180133"/>
    </source>
</evidence>
<dbReference type="PANTHER" id="PTHR43690">
    <property type="entry name" value="NARDILYSIN"/>
    <property type="match status" value="1"/>
</dbReference>
<evidence type="ECO:0000256" key="4">
    <source>
        <dbReference type="ARBA" id="ARBA00022723"/>
    </source>
</evidence>
<evidence type="ECO:0000256" key="2">
    <source>
        <dbReference type="ARBA" id="ARBA00007261"/>
    </source>
</evidence>
<protein>
    <submittedName>
        <fullName evidence="12">Peptidase M16</fullName>
    </submittedName>
</protein>
<reference evidence="12 13" key="1">
    <citation type="submission" date="2016-09" db="EMBL/GenBank/DDBJ databases">
        <title>Isolation, identification and antibiotic sensitivity analysis of bacterial pathogen from juvenile Hippocampus erectus with tail-rotted disease.</title>
        <authorList>
            <person name="Yang Q."/>
        </authorList>
    </citation>
    <scope>NUCLEOTIDE SEQUENCE [LARGE SCALE GENOMIC DNA]</scope>
    <source>
        <strain evidence="12 13">HM-10</strain>
    </source>
</reference>
<accession>A0ABX3DEV3</accession>
<dbReference type="InterPro" id="IPR050626">
    <property type="entry name" value="Peptidase_M16"/>
</dbReference>
<keyword evidence="4" id="KW-0479">Metal-binding</keyword>
<dbReference type="InterPro" id="IPR007863">
    <property type="entry name" value="Peptidase_M16_C"/>
</dbReference>
<evidence type="ECO:0000256" key="7">
    <source>
        <dbReference type="ARBA" id="ARBA00023049"/>
    </source>
</evidence>
<evidence type="ECO:0000313" key="12">
    <source>
        <dbReference type="EMBL" id="OHY95940.1"/>
    </source>
</evidence>
<feature type="chain" id="PRO_5047033557" evidence="9">
    <location>
        <begin position="19"/>
        <end position="925"/>
    </location>
</feature>
<name>A0ABX3DEV3_9VIBR</name>
<dbReference type="PROSITE" id="PS00143">
    <property type="entry name" value="INSULINASE"/>
    <property type="match status" value="1"/>
</dbReference>
<dbReference type="RefSeq" id="WP_071234038.1">
    <property type="nucleotide sequence ID" value="NZ_KV861315.1"/>
</dbReference>
<evidence type="ECO:0000256" key="5">
    <source>
        <dbReference type="ARBA" id="ARBA00022801"/>
    </source>
</evidence>
<proteinExistence type="inferred from homology"/>